<organism evidence="3 4">
    <name type="scientific">Taenia crassiceps</name>
    <dbReference type="NCBI Taxonomy" id="6207"/>
    <lineage>
        <taxon>Eukaryota</taxon>
        <taxon>Metazoa</taxon>
        <taxon>Spiralia</taxon>
        <taxon>Lophotrochozoa</taxon>
        <taxon>Platyhelminthes</taxon>
        <taxon>Cestoda</taxon>
        <taxon>Eucestoda</taxon>
        <taxon>Cyclophyllidea</taxon>
        <taxon>Taeniidae</taxon>
        <taxon>Taenia</taxon>
    </lineage>
</organism>
<evidence type="ECO:0000313" key="3">
    <source>
        <dbReference type="EMBL" id="KAL5111793.1"/>
    </source>
</evidence>
<evidence type="ECO:0000256" key="1">
    <source>
        <dbReference type="SAM" id="SignalP"/>
    </source>
</evidence>
<dbReference type="PANTHER" id="PTHR10900">
    <property type="entry name" value="PERIOSTIN-RELATED"/>
    <property type="match status" value="1"/>
</dbReference>
<dbReference type="InterPro" id="IPR000782">
    <property type="entry name" value="FAS1_domain"/>
</dbReference>
<dbReference type="Proteomes" id="UP001651158">
    <property type="component" value="Unassembled WGS sequence"/>
</dbReference>
<dbReference type="EMBL" id="JAKROA010000001">
    <property type="protein sequence ID" value="KAL5111793.1"/>
    <property type="molecule type" value="Genomic_DNA"/>
</dbReference>
<dbReference type="InterPro" id="IPR036378">
    <property type="entry name" value="FAS1_dom_sf"/>
</dbReference>
<dbReference type="PANTHER" id="PTHR10900:SF114">
    <property type="entry name" value="FAS1 DOMAIN-CONTAINING PROTEIN"/>
    <property type="match status" value="1"/>
</dbReference>
<reference evidence="3 4" key="1">
    <citation type="journal article" date="2022" name="Front. Cell. Infect. Microbiol.">
        <title>The Genomes of Two Strains of Taenia crassiceps the Animal Model for the Study of Human Cysticercosis.</title>
        <authorList>
            <person name="Bobes R.J."/>
            <person name="Estrada K."/>
            <person name="Rios-Valencia D.G."/>
            <person name="Calderon-Gallegos A."/>
            <person name="de la Torre P."/>
            <person name="Carrero J.C."/>
            <person name="Sanchez-Flores A."/>
            <person name="Laclette J.P."/>
        </authorList>
    </citation>
    <scope>NUCLEOTIDE SEQUENCE [LARGE SCALE GENOMIC DNA]</scope>
    <source>
        <strain evidence="3">WFUcys</strain>
    </source>
</reference>
<protein>
    <submittedName>
        <fullName evidence="3">Transforming growth factor-beta-induced protein ig-h3</fullName>
    </submittedName>
</protein>
<feature type="domain" description="FAS1" evidence="2">
    <location>
        <begin position="236"/>
        <end position="371"/>
    </location>
</feature>
<feature type="signal peptide" evidence="1">
    <location>
        <begin position="1"/>
        <end position="35"/>
    </location>
</feature>
<dbReference type="Gene3D" id="2.30.180.10">
    <property type="entry name" value="FAS1 domain"/>
    <property type="match status" value="3"/>
</dbReference>
<dbReference type="SMART" id="SM00554">
    <property type="entry name" value="FAS1"/>
    <property type="match status" value="3"/>
</dbReference>
<comment type="caution">
    <text evidence="3">The sequence shown here is derived from an EMBL/GenBank/DDBJ whole genome shotgun (WGS) entry which is preliminary data.</text>
</comment>
<feature type="domain" description="FAS1" evidence="2">
    <location>
        <begin position="518"/>
        <end position="659"/>
    </location>
</feature>
<keyword evidence="4" id="KW-1185">Reference proteome</keyword>
<dbReference type="SUPFAM" id="SSF82153">
    <property type="entry name" value="FAS1 domain"/>
    <property type="match status" value="3"/>
</dbReference>
<gene>
    <name evidence="3" type="ORF">TcWFU_003551</name>
</gene>
<sequence length="684" mass="75275">MTTTTTLRHAALCSTAAKLILLTPLLLFGATLTQGQALAPELPEEYQQKEYKPLFQSVNLCAYKVVPQPGGEDVMAWICGLVDEKNAKIKYDCCPGYKRTPIVNNECVEKIPTYMPIIPTLAEMNKVETADILHKVEPALDEDGRDFTVFVPEQDASSQTVREPDISNLIVKGRHYSGEFTSGTNIITQSGYPLKVSTYRNGLVMVECQLLTKPDYETSNGLIHVTRGPITASDRYGSVLQRLQGDPDLSAFTADIPADLRSQLGAANSMERYTVFAPTNSAWQAAKRSFSGPQAVADLVKQHVHDGLVCGQSLDGQKRLLGPSKSNTFIRGMQQPDKSRVLEDSCGTKITFQKMDMMAGNGVVHKVNNALRSAVSMDFRDALDCLASGPDPNLSQGAREMAACGIDILPSDDIVVLLPTSEALRRASSDCSLYQNHVLTSRDCKMKNGHGIGTPQECLYTTKYTTPDGRHPTVTNQYIRTRDGSRLHFGKAETTGLRPIPFKGGVIYPVSSVNPPPTKTVMETIRDNPELSDTYEKMQRADFGRILNQNSPNVVFFAPQNHGWKTRDKENAYEPGQLRKLFEMHTLPHQLITGKDGNVDSETVQNIKSLSGRDIKIKRNLDGNTFIGYDGLDPNHWALAIGDPIVASDGVVSVVDWPLFSIKNNALKGNNSTGLRNPIWKMRG</sequence>
<feature type="chain" id="PRO_5045634944" evidence="1">
    <location>
        <begin position="36"/>
        <end position="684"/>
    </location>
</feature>
<accession>A0ABR4QQH3</accession>
<evidence type="ECO:0000259" key="2">
    <source>
        <dbReference type="PROSITE" id="PS50213"/>
    </source>
</evidence>
<proteinExistence type="predicted"/>
<dbReference type="Pfam" id="PF02469">
    <property type="entry name" value="Fasciclin"/>
    <property type="match status" value="3"/>
</dbReference>
<evidence type="ECO:0000313" key="4">
    <source>
        <dbReference type="Proteomes" id="UP001651158"/>
    </source>
</evidence>
<name>A0ABR4QQH3_9CEST</name>
<dbReference type="InterPro" id="IPR050904">
    <property type="entry name" value="Adhesion/Biosynth-related"/>
</dbReference>
<feature type="domain" description="FAS1" evidence="2">
    <location>
        <begin position="114"/>
        <end position="230"/>
    </location>
</feature>
<keyword evidence="1" id="KW-0732">Signal</keyword>
<dbReference type="PROSITE" id="PS50213">
    <property type="entry name" value="FAS1"/>
    <property type="match status" value="3"/>
</dbReference>